<comment type="cofactor">
    <cofactor evidence="4">
        <name>Ca(2+)</name>
        <dbReference type="ChEBI" id="CHEBI:29108"/>
    </cofactor>
    <text evidence="4">Binds 2 calcium ions per subunit.</text>
</comment>
<name>A0A401Q6P6_SCYTO</name>
<keyword evidence="1 4" id="KW-0479">Metal-binding</keyword>
<gene>
    <name evidence="6" type="ORF">scyTo_0022106</name>
</gene>
<feature type="domain" description="Pentraxin (PTX)" evidence="5">
    <location>
        <begin position="14"/>
        <end position="206"/>
    </location>
</feature>
<comment type="subunit">
    <text evidence="4">Homopentamer. Pentaxin (or pentraxin) have a discoid arrangement of 5 non-covalently bound subunits.</text>
</comment>
<organism evidence="6 7">
    <name type="scientific">Scyliorhinus torazame</name>
    <name type="common">Cloudy catshark</name>
    <name type="synonym">Catulus torazame</name>
    <dbReference type="NCBI Taxonomy" id="75743"/>
    <lineage>
        <taxon>Eukaryota</taxon>
        <taxon>Metazoa</taxon>
        <taxon>Chordata</taxon>
        <taxon>Craniata</taxon>
        <taxon>Vertebrata</taxon>
        <taxon>Chondrichthyes</taxon>
        <taxon>Elasmobranchii</taxon>
        <taxon>Galeomorphii</taxon>
        <taxon>Galeoidea</taxon>
        <taxon>Carcharhiniformes</taxon>
        <taxon>Scyliorhinidae</taxon>
        <taxon>Scyliorhinus</taxon>
    </lineage>
</organism>
<keyword evidence="2 4" id="KW-0106">Calcium</keyword>
<dbReference type="Pfam" id="PF00354">
    <property type="entry name" value="Pentaxin"/>
    <property type="match status" value="1"/>
</dbReference>
<evidence type="ECO:0000313" key="6">
    <source>
        <dbReference type="EMBL" id="GCB81031.1"/>
    </source>
</evidence>
<dbReference type="PANTHER" id="PTHR45869:SF8">
    <property type="entry name" value="LAMG-LIKE JELLYROLL FOLD DOMAIN-CONTAINING PROTEIN"/>
    <property type="match status" value="1"/>
</dbReference>
<sequence length="207" mass="23233">MAPLVIGEEQEGFVEDSLLFLTDSRSEHVVLSLRKEMSLSDLTLCLRFNTELRTKHSLFSYNTRDLLLAREDDRTMRVSIGGKELRFRLPADLWGWVHVCVARDASAGLVALYINGEPTVRKQLQSAPTITMSGSVILGHEQDKIGQESSYVGEMVDVNLYDRVLSPRTIRRLARGESEAQGNVISWLTASIQTKGNVVIQRSTRVQ</sequence>
<dbReference type="PANTHER" id="PTHR45869">
    <property type="entry name" value="C-REACTIVE PROTEIN-RELATED"/>
    <property type="match status" value="1"/>
</dbReference>
<dbReference type="PROSITE" id="PS51828">
    <property type="entry name" value="PTX_2"/>
    <property type="match status" value="1"/>
</dbReference>
<evidence type="ECO:0000256" key="2">
    <source>
        <dbReference type="ARBA" id="ARBA00022837"/>
    </source>
</evidence>
<dbReference type="InterPro" id="IPR001759">
    <property type="entry name" value="PTX_dom"/>
</dbReference>
<dbReference type="OrthoDB" id="547680at2759"/>
<comment type="subcellular location">
    <subcellularLocation>
        <location evidence="4">Secreted</location>
    </subcellularLocation>
</comment>
<dbReference type="STRING" id="75743.A0A401Q6P6"/>
<dbReference type="SUPFAM" id="SSF49899">
    <property type="entry name" value="Concanavalin A-like lectins/glucanases"/>
    <property type="match status" value="1"/>
</dbReference>
<evidence type="ECO:0000313" key="7">
    <source>
        <dbReference type="Proteomes" id="UP000288216"/>
    </source>
</evidence>
<dbReference type="GO" id="GO:0046872">
    <property type="term" value="F:metal ion binding"/>
    <property type="evidence" value="ECO:0007669"/>
    <property type="project" value="UniProtKB-KW"/>
</dbReference>
<dbReference type="SMART" id="SM00159">
    <property type="entry name" value="PTX"/>
    <property type="match status" value="1"/>
</dbReference>
<proteinExistence type="inferred from homology"/>
<evidence type="ECO:0000256" key="1">
    <source>
        <dbReference type="ARBA" id="ARBA00022723"/>
    </source>
</evidence>
<dbReference type="EMBL" id="BFAA01021251">
    <property type="protein sequence ID" value="GCB81031.1"/>
    <property type="molecule type" value="Genomic_DNA"/>
</dbReference>
<dbReference type="InterPro" id="IPR051005">
    <property type="entry name" value="Pentraxin_domain"/>
</dbReference>
<evidence type="ECO:0000256" key="3">
    <source>
        <dbReference type="PROSITE-ProRule" id="PRU01172"/>
    </source>
</evidence>
<dbReference type="GO" id="GO:0005576">
    <property type="term" value="C:extracellular region"/>
    <property type="evidence" value="ECO:0007669"/>
    <property type="project" value="UniProtKB-SubCell"/>
</dbReference>
<comment type="caution">
    <text evidence="3">Lacks conserved residue(s) required for the propagation of feature annotation.</text>
</comment>
<dbReference type="Proteomes" id="UP000288216">
    <property type="component" value="Unassembled WGS sequence"/>
</dbReference>
<dbReference type="Gene3D" id="2.60.120.200">
    <property type="match status" value="1"/>
</dbReference>
<dbReference type="PRINTS" id="PR00895">
    <property type="entry name" value="PENTAXIN"/>
</dbReference>
<dbReference type="OMA" id="GCCAKEN"/>
<dbReference type="AlphaFoldDB" id="A0A401Q6P6"/>
<comment type="caution">
    <text evidence="6">The sequence shown here is derived from an EMBL/GenBank/DDBJ whole genome shotgun (WGS) entry which is preliminary data.</text>
</comment>
<dbReference type="InterPro" id="IPR013320">
    <property type="entry name" value="ConA-like_dom_sf"/>
</dbReference>
<reference evidence="6 7" key="1">
    <citation type="journal article" date="2018" name="Nat. Ecol. Evol.">
        <title>Shark genomes provide insights into elasmobranch evolution and the origin of vertebrates.</title>
        <authorList>
            <person name="Hara Y"/>
            <person name="Yamaguchi K"/>
            <person name="Onimaru K"/>
            <person name="Kadota M"/>
            <person name="Koyanagi M"/>
            <person name="Keeley SD"/>
            <person name="Tatsumi K"/>
            <person name="Tanaka K"/>
            <person name="Motone F"/>
            <person name="Kageyama Y"/>
            <person name="Nozu R"/>
            <person name="Adachi N"/>
            <person name="Nishimura O"/>
            <person name="Nakagawa R"/>
            <person name="Tanegashima C"/>
            <person name="Kiyatake I"/>
            <person name="Matsumoto R"/>
            <person name="Murakumo K"/>
            <person name="Nishida K"/>
            <person name="Terakita A"/>
            <person name="Kuratani S"/>
            <person name="Sato K"/>
            <person name="Hyodo S Kuraku.S."/>
        </authorList>
    </citation>
    <scope>NUCLEOTIDE SEQUENCE [LARGE SCALE GENOMIC DNA]</scope>
</reference>
<keyword evidence="7" id="KW-1185">Reference proteome</keyword>
<accession>A0A401Q6P6</accession>
<evidence type="ECO:0000256" key="4">
    <source>
        <dbReference type="RuleBase" id="RU362112"/>
    </source>
</evidence>
<protein>
    <recommendedName>
        <fullName evidence="4">Pentraxin family member</fullName>
    </recommendedName>
</protein>
<comment type="similarity">
    <text evidence="4">Belongs to the pentraxin family.</text>
</comment>
<evidence type="ECO:0000259" key="5">
    <source>
        <dbReference type="PROSITE" id="PS51828"/>
    </source>
</evidence>